<sequence length="362" mass="42167">MAGTLLTCCLTPTDKQALNHSKDIDKQLQRDKNYIRREVKVLLLGAGESGKSTFLKQMKIIHEQQFTDQEVKEFRNIIYGNIIKGMKVLADARDKLGIPWGDSGNEKHAEFVMSFNTQAAQLEPPLFVQYVQPCVELWKDSGIQSAFDRRREFQLADSVKYFLDEIDRVGRKDYIPSLTDILHSRKATKAFQEHVIDIRNVPFRFVDVGGQRSQRQKWFQCFESVTSILFLASSSEFDQVLMEDRITNRLLESCNIFDTIVNHKCFASISIILFLNKTDLLEEKIKHVSIKDYFPNFQGDPHSMNDVQNFILKMFDVRRRERGSKALFHYFTTAVDTNNIRYVFQAVRDTILQENLKRLMLQ</sequence>
<evidence type="ECO:0000256" key="12">
    <source>
        <dbReference type="ARBA" id="ARBA00023224"/>
    </source>
</evidence>
<dbReference type="PANTHER" id="PTHR10218:SF360">
    <property type="entry name" value="GUANINE NUCLEOTIDE-BINDING PROTEIN SUBUNIT ALPHA HOMOLOG"/>
    <property type="match status" value="1"/>
</dbReference>
<keyword evidence="18" id="KW-1185">Reference proteome</keyword>
<dbReference type="SMART" id="SM00275">
    <property type="entry name" value="G_alpha"/>
    <property type="match status" value="1"/>
</dbReference>
<keyword evidence="13" id="KW-0449">Lipoprotein</keyword>
<dbReference type="OMA" id="RFACMRC"/>
<dbReference type="EnsemblMetazoa" id="XM_030984523">
    <property type="protein sequence ID" value="XP_030840383"/>
    <property type="gene ID" value="LOC115918012"/>
</dbReference>
<feature type="binding site" evidence="14">
    <location>
        <begin position="48"/>
        <end position="53"/>
    </location>
    <ligand>
        <name>GTP</name>
        <dbReference type="ChEBI" id="CHEBI:37565"/>
    </ligand>
</feature>
<reference evidence="18" key="2">
    <citation type="submission" date="2015-02" db="EMBL/GenBank/DDBJ databases">
        <title>Genome sequencing for Strongylocentrotus purpuratus.</title>
        <authorList>
            <person name="Murali S."/>
            <person name="Liu Y."/>
            <person name="Vee V."/>
            <person name="English A."/>
            <person name="Wang M."/>
            <person name="Skinner E."/>
            <person name="Han Y."/>
            <person name="Muzny D.M."/>
            <person name="Worley K.C."/>
            <person name="Gibbs R.A."/>
        </authorList>
    </citation>
    <scope>NUCLEOTIDE SEQUENCE</scope>
</reference>
<dbReference type="PROSITE" id="PS51882">
    <property type="entry name" value="G_ALPHA"/>
    <property type="match status" value="1"/>
</dbReference>
<keyword evidence="4" id="KW-0963">Cytoplasm</keyword>
<evidence type="ECO:0000256" key="7">
    <source>
        <dbReference type="ARBA" id="ARBA00022741"/>
    </source>
</evidence>
<dbReference type="Gene3D" id="3.40.50.300">
    <property type="entry name" value="P-loop containing nucleotide triphosphate hydrolases"/>
    <property type="match status" value="1"/>
</dbReference>
<keyword evidence="8 15" id="KW-0460">Magnesium</keyword>
<feature type="binding site" evidence="14">
    <location>
        <begin position="182"/>
        <end position="188"/>
    </location>
    <ligand>
        <name>GTP</name>
        <dbReference type="ChEBI" id="CHEBI:37565"/>
    </ligand>
</feature>
<dbReference type="GO" id="GO:0007188">
    <property type="term" value="P:adenylate cyclase-modulating G protein-coupled receptor signaling pathway"/>
    <property type="evidence" value="ECO:0000318"/>
    <property type="project" value="GO_Central"/>
</dbReference>
<dbReference type="GO" id="GO:0031683">
    <property type="term" value="F:G-protein beta/gamma-subunit complex binding"/>
    <property type="evidence" value="ECO:0000318"/>
    <property type="project" value="GO_Central"/>
</dbReference>
<feature type="binding site" evidence="14">
    <location>
        <begin position="207"/>
        <end position="211"/>
    </location>
    <ligand>
        <name>GTP</name>
        <dbReference type="ChEBI" id="CHEBI:37565"/>
    </ligand>
</feature>
<reference evidence="16" key="1">
    <citation type="journal article" date="2004" name="Mech. Dev.">
        <title>Regulatory contribution of heterotrimeric G-proteins to oocyte maturation in the sea urchin.</title>
        <authorList>
            <person name="Voronina E."/>
            <person name="Wessel G.M."/>
        </authorList>
    </citation>
    <scope>NUCLEOTIDE SEQUENCE</scope>
    <source>
        <tissue evidence="16">Ovary</tissue>
    </source>
</reference>
<dbReference type="FunFam" id="3.40.50.300:FF:000692">
    <property type="entry name" value="Guanine nucleotide-binding protein subunit alpha"/>
    <property type="match status" value="1"/>
</dbReference>
<keyword evidence="5" id="KW-0597">Phosphoprotein</keyword>
<dbReference type="FunFam" id="1.10.400.10:FF:000004">
    <property type="entry name" value="Guanine nucleotide-binding protein subunit alpha-12"/>
    <property type="match status" value="1"/>
</dbReference>
<organism evidence="16">
    <name type="scientific">Strongylocentrotus purpuratus</name>
    <name type="common">Purple sea urchin</name>
    <dbReference type="NCBI Taxonomy" id="7668"/>
    <lineage>
        <taxon>Eukaryota</taxon>
        <taxon>Metazoa</taxon>
        <taxon>Echinodermata</taxon>
        <taxon>Eleutherozoa</taxon>
        <taxon>Echinozoa</taxon>
        <taxon>Echinoidea</taxon>
        <taxon>Euechinoidea</taxon>
        <taxon>Echinacea</taxon>
        <taxon>Camarodonta</taxon>
        <taxon>Echinidea</taxon>
        <taxon>Strongylocentrotidae</taxon>
        <taxon>Strongylocentrotus</taxon>
    </lineage>
</organism>
<evidence type="ECO:0000313" key="16">
    <source>
        <dbReference type="EMBL" id="AAS38578.1"/>
    </source>
</evidence>
<keyword evidence="10" id="KW-0472">Membrane</keyword>
<dbReference type="GO" id="GO:0005525">
    <property type="term" value="F:GTP binding"/>
    <property type="evidence" value="ECO:0007669"/>
    <property type="project" value="UniProtKB-KW"/>
</dbReference>
<feature type="binding site" evidence="15">
    <location>
        <position position="188"/>
    </location>
    <ligand>
        <name>Mg(2+)</name>
        <dbReference type="ChEBI" id="CHEBI:18420"/>
    </ligand>
</feature>
<dbReference type="InterPro" id="IPR000469">
    <property type="entry name" value="Gprotein_alpha_12/13"/>
</dbReference>
<dbReference type="EC" id="3.6.5.1" evidence="16"/>
<feature type="binding site" evidence="14">
    <location>
        <begin position="276"/>
        <end position="279"/>
    </location>
    <ligand>
        <name>GTP</name>
        <dbReference type="ChEBI" id="CHEBI:37565"/>
    </ligand>
</feature>
<dbReference type="GO" id="GO:0031752">
    <property type="term" value="F:D5 dopamine receptor binding"/>
    <property type="evidence" value="ECO:0000318"/>
    <property type="project" value="GO_Central"/>
</dbReference>
<reference evidence="17" key="3">
    <citation type="submission" date="2021-01" db="UniProtKB">
        <authorList>
            <consortium name="EnsemblMetazoa"/>
        </authorList>
    </citation>
    <scope>IDENTIFICATION</scope>
</reference>
<proteinExistence type="evidence at transcript level"/>
<comment type="similarity">
    <text evidence="3">Belongs to the G-alpha family. G(12) subfamily.</text>
</comment>
<dbReference type="GO" id="GO:0005737">
    <property type="term" value="C:cytoplasm"/>
    <property type="evidence" value="ECO:0000318"/>
    <property type="project" value="GO_Central"/>
</dbReference>
<keyword evidence="9 14" id="KW-0342">GTP-binding</keyword>
<dbReference type="Pfam" id="PF00503">
    <property type="entry name" value="G-alpha"/>
    <property type="match status" value="1"/>
</dbReference>
<keyword evidence="12" id="KW-0807">Transducer</keyword>
<dbReference type="HOGENOM" id="CLU_014184_3_1_1"/>
<keyword evidence="16" id="KW-0378">Hydrolase</keyword>
<dbReference type="CDD" id="cd00066">
    <property type="entry name" value="G-alpha"/>
    <property type="match status" value="1"/>
</dbReference>
<dbReference type="STRING" id="7668.Q6QM19"/>
<keyword evidence="7 14" id="KW-0547">Nucleotide-binding</keyword>
<dbReference type="InterPro" id="IPR011025">
    <property type="entry name" value="GproteinA_insert"/>
</dbReference>
<dbReference type="GO" id="GO:0031526">
    <property type="term" value="C:brush border membrane"/>
    <property type="evidence" value="ECO:0000318"/>
    <property type="project" value="GO_Central"/>
</dbReference>
<dbReference type="GO" id="GO:0003924">
    <property type="term" value="F:GTPase activity"/>
    <property type="evidence" value="ECO:0000318"/>
    <property type="project" value="GO_Central"/>
</dbReference>
<evidence type="ECO:0000256" key="8">
    <source>
        <dbReference type="ARBA" id="ARBA00022842"/>
    </source>
</evidence>
<evidence type="ECO:0000256" key="2">
    <source>
        <dbReference type="ARBA" id="ARBA00004635"/>
    </source>
</evidence>
<protein>
    <submittedName>
        <fullName evidence="16">Guanine nucleotide-binding protein G(12) alpha subunit</fullName>
        <ecNumber evidence="16">3.6.5.1</ecNumber>
    </submittedName>
</protein>
<dbReference type="GO" id="GO:0005834">
    <property type="term" value="C:heterotrimeric G-protein complex"/>
    <property type="evidence" value="ECO:0000318"/>
    <property type="project" value="GO_Central"/>
</dbReference>
<dbReference type="GO" id="GO:0007266">
    <property type="term" value="P:Rho protein signal transduction"/>
    <property type="evidence" value="ECO:0000318"/>
    <property type="project" value="GO_Central"/>
</dbReference>
<evidence type="ECO:0000256" key="1">
    <source>
        <dbReference type="ARBA" id="ARBA00004496"/>
    </source>
</evidence>
<comment type="subcellular location">
    <subcellularLocation>
        <location evidence="1">Cytoplasm</location>
    </subcellularLocation>
    <subcellularLocation>
        <location evidence="2">Membrane</location>
        <topology evidence="2">Lipid-anchor</topology>
    </subcellularLocation>
</comment>
<dbReference type="PANTHER" id="PTHR10218">
    <property type="entry name" value="GTP-BINDING PROTEIN ALPHA SUBUNIT"/>
    <property type="match status" value="1"/>
</dbReference>
<keyword evidence="11" id="KW-0564">Palmitate</keyword>
<feature type="binding site" evidence="14">
    <location>
        <begin position="157"/>
        <end position="158"/>
    </location>
    <ligand>
        <name>GTP</name>
        <dbReference type="ChEBI" id="CHEBI:37565"/>
    </ligand>
</feature>
<evidence type="ECO:0000313" key="18">
    <source>
        <dbReference type="Proteomes" id="UP000007110"/>
    </source>
</evidence>
<dbReference type="InParanoid" id="Q6QM19"/>
<evidence type="ECO:0000256" key="6">
    <source>
        <dbReference type="ARBA" id="ARBA00022723"/>
    </source>
</evidence>
<evidence type="ECO:0000256" key="13">
    <source>
        <dbReference type="ARBA" id="ARBA00023288"/>
    </source>
</evidence>
<name>Q6QM19_STRPU</name>
<dbReference type="AlphaFoldDB" id="Q6QM19"/>
<dbReference type="RefSeq" id="NP_001001476.1">
    <property type="nucleotide sequence ID" value="NM_001001476.1"/>
</dbReference>
<dbReference type="GeneID" id="414055"/>
<dbReference type="SUPFAM" id="SSF52540">
    <property type="entry name" value="P-loop containing nucleoside triphosphate hydrolases"/>
    <property type="match status" value="1"/>
</dbReference>
<evidence type="ECO:0000256" key="5">
    <source>
        <dbReference type="ARBA" id="ARBA00022553"/>
    </source>
</evidence>
<dbReference type="FunCoup" id="Q6QM19">
    <property type="interactions" value="937"/>
</dbReference>
<dbReference type="OrthoDB" id="5817230at2759"/>
<dbReference type="EnsemblMetazoa" id="NM_001001476">
    <property type="protein sequence ID" value="NP_001001476"/>
    <property type="gene ID" value="LOC414055"/>
</dbReference>
<accession>Q6QM19</accession>
<dbReference type="Proteomes" id="UP000007110">
    <property type="component" value="Unassembled WGS sequence"/>
</dbReference>
<feature type="binding site" evidence="14">
    <location>
        <position position="334"/>
    </location>
    <ligand>
        <name>GTP</name>
        <dbReference type="ChEBI" id="CHEBI:37565"/>
    </ligand>
</feature>
<evidence type="ECO:0000256" key="11">
    <source>
        <dbReference type="ARBA" id="ARBA00023139"/>
    </source>
</evidence>
<evidence type="ECO:0000256" key="3">
    <source>
        <dbReference type="ARBA" id="ARBA00010405"/>
    </source>
</evidence>
<dbReference type="SUPFAM" id="SSF47895">
    <property type="entry name" value="Transducin (alpha subunit), insertion domain"/>
    <property type="match status" value="1"/>
</dbReference>
<dbReference type="eggNOG" id="KOG0082">
    <property type="taxonomic scope" value="Eukaryota"/>
</dbReference>
<dbReference type="FunFam" id="3.40.50.300:FF:000754">
    <property type="entry name" value="Guanine nucleotide-binding protein subunit alpha-13"/>
    <property type="match status" value="1"/>
</dbReference>
<evidence type="ECO:0000313" key="17">
    <source>
        <dbReference type="EnsemblMetazoa" id="NP_001001476"/>
    </source>
</evidence>
<dbReference type="GO" id="GO:0003925">
    <property type="term" value="F:G protein activity"/>
    <property type="evidence" value="ECO:0007669"/>
    <property type="project" value="UniProtKB-EC"/>
</dbReference>
<evidence type="ECO:0000256" key="4">
    <source>
        <dbReference type="ARBA" id="ARBA00022490"/>
    </source>
</evidence>
<evidence type="ECO:0000256" key="15">
    <source>
        <dbReference type="PIRSR" id="PIRSR601019-2"/>
    </source>
</evidence>
<dbReference type="GO" id="GO:0046872">
    <property type="term" value="F:metal ion binding"/>
    <property type="evidence" value="ECO:0007669"/>
    <property type="project" value="UniProtKB-KW"/>
</dbReference>
<dbReference type="InterPro" id="IPR027417">
    <property type="entry name" value="P-loop_NTPase"/>
</dbReference>
<evidence type="ECO:0000256" key="9">
    <source>
        <dbReference type="ARBA" id="ARBA00023134"/>
    </source>
</evidence>
<dbReference type="EMBL" id="AY534101">
    <property type="protein sequence ID" value="AAS38578.1"/>
    <property type="molecule type" value="mRNA"/>
</dbReference>
<dbReference type="PRINTS" id="PR00318">
    <property type="entry name" value="GPROTEINA"/>
</dbReference>
<evidence type="ECO:0000256" key="14">
    <source>
        <dbReference type="PIRSR" id="PIRSR601019-1"/>
    </source>
</evidence>
<feature type="binding site" evidence="15">
    <location>
        <position position="52"/>
    </location>
    <ligand>
        <name>Mg(2+)</name>
        <dbReference type="ChEBI" id="CHEBI:18420"/>
    </ligand>
</feature>
<dbReference type="InterPro" id="IPR001019">
    <property type="entry name" value="Gprotein_alpha_su"/>
</dbReference>
<keyword evidence="6 15" id="KW-0479">Metal-binding</keyword>
<dbReference type="PRINTS" id="PR00440">
    <property type="entry name" value="GPROTEINA12"/>
</dbReference>
<evidence type="ECO:0000256" key="10">
    <source>
        <dbReference type="ARBA" id="ARBA00023136"/>
    </source>
</evidence>
<dbReference type="Gene3D" id="1.10.400.10">
    <property type="entry name" value="GI Alpha 1, domain 2-like"/>
    <property type="match status" value="1"/>
</dbReference>
<dbReference type="KEGG" id="spu:414055"/>